<sequence>MTAAGPGAVSAPRLLALREAAQWHAQLCAEPLDAVQRERWVRWRDGNADNQWAWDQLERLQRRLGSVPGKMSAAALELAGSRASSRRAVLRGLGGFAMLGGGLLVVRRSVFPGVGYQAAKGEILPLVLEDGTRLVLDSQAAVDVRFDATQRLVWLHAGNVLVETAADPARRPFRVGTVHGLATSVGTRYTVRLEAHATRVAVLEHAVLLRSAQASAPSRLIRAGQEAVMSAREVEAVMQADPARALWAKGVLVVSDWPLAEVVAELARYRPGWLGCDPAVAGYRVSGSFPLKDSDAALAALRRTFPVEIQRRTRYWTRIVRR</sequence>
<dbReference type="InterPro" id="IPR012373">
    <property type="entry name" value="Ferrdict_sens_TM"/>
</dbReference>
<name>A0A4V2F447_9BURK</name>
<dbReference type="Gene3D" id="2.60.120.1440">
    <property type="match status" value="1"/>
</dbReference>
<evidence type="ECO:0000259" key="2">
    <source>
        <dbReference type="Pfam" id="PF16220"/>
    </source>
</evidence>
<evidence type="ECO:0000313" key="3">
    <source>
        <dbReference type="EMBL" id="RZS86347.1"/>
    </source>
</evidence>
<organism evidence="3 4">
    <name type="scientific">Pigmentiphaga kullae</name>
    <dbReference type="NCBI Taxonomy" id="151784"/>
    <lineage>
        <taxon>Bacteria</taxon>
        <taxon>Pseudomonadati</taxon>
        <taxon>Pseudomonadota</taxon>
        <taxon>Betaproteobacteria</taxon>
        <taxon>Burkholderiales</taxon>
        <taxon>Alcaligenaceae</taxon>
        <taxon>Pigmentiphaga</taxon>
    </lineage>
</organism>
<dbReference type="AlphaFoldDB" id="A0A4V2F447"/>
<dbReference type="Proteomes" id="UP000292445">
    <property type="component" value="Unassembled WGS sequence"/>
</dbReference>
<feature type="domain" description="FecR protein" evidence="1">
    <location>
        <begin position="117"/>
        <end position="207"/>
    </location>
</feature>
<evidence type="ECO:0000313" key="4">
    <source>
        <dbReference type="Proteomes" id="UP000292445"/>
    </source>
</evidence>
<gene>
    <name evidence="3" type="ORF">EV675_2387</name>
</gene>
<accession>A0A4V2F447</accession>
<dbReference type="PANTHER" id="PTHR30273:SF2">
    <property type="entry name" value="PROTEIN FECR"/>
    <property type="match status" value="1"/>
</dbReference>
<dbReference type="EMBL" id="SGXC01000001">
    <property type="protein sequence ID" value="RZS86347.1"/>
    <property type="molecule type" value="Genomic_DNA"/>
</dbReference>
<reference evidence="3 4" key="1">
    <citation type="submission" date="2019-02" db="EMBL/GenBank/DDBJ databases">
        <title>Genomic Encyclopedia of Type Strains, Phase IV (KMG-IV): sequencing the most valuable type-strain genomes for metagenomic binning, comparative biology and taxonomic classification.</title>
        <authorList>
            <person name="Goeker M."/>
        </authorList>
    </citation>
    <scope>NUCLEOTIDE SEQUENCE [LARGE SCALE GENOMIC DNA]</scope>
    <source>
        <strain evidence="3 4">K24</strain>
    </source>
</reference>
<comment type="caution">
    <text evidence="3">The sequence shown here is derived from an EMBL/GenBank/DDBJ whole genome shotgun (WGS) entry which is preliminary data.</text>
</comment>
<protein>
    <submittedName>
        <fullName evidence="3">FecR family protein</fullName>
    </submittedName>
</protein>
<dbReference type="InterPro" id="IPR006860">
    <property type="entry name" value="FecR"/>
</dbReference>
<keyword evidence="4" id="KW-1185">Reference proteome</keyword>
<dbReference type="PIRSF" id="PIRSF018266">
    <property type="entry name" value="FecR"/>
    <property type="match status" value="1"/>
</dbReference>
<dbReference type="RefSeq" id="WP_165404559.1">
    <property type="nucleotide sequence ID" value="NZ_SGXC01000001.1"/>
</dbReference>
<dbReference type="InterPro" id="IPR032623">
    <property type="entry name" value="FecR_N"/>
</dbReference>
<proteinExistence type="predicted"/>
<dbReference type="GO" id="GO:0016989">
    <property type="term" value="F:sigma factor antagonist activity"/>
    <property type="evidence" value="ECO:0007669"/>
    <property type="project" value="TreeGrafter"/>
</dbReference>
<evidence type="ECO:0000259" key="1">
    <source>
        <dbReference type="Pfam" id="PF04773"/>
    </source>
</evidence>
<dbReference type="Pfam" id="PF04773">
    <property type="entry name" value="FecR"/>
    <property type="match status" value="1"/>
</dbReference>
<dbReference type="PANTHER" id="PTHR30273">
    <property type="entry name" value="PERIPLASMIC SIGNAL SENSOR AND SIGMA FACTOR ACTIVATOR FECR-RELATED"/>
    <property type="match status" value="1"/>
</dbReference>
<dbReference type="Pfam" id="PF16220">
    <property type="entry name" value="DUF4880"/>
    <property type="match status" value="1"/>
</dbReference>
<feature type="domain" description="FecR N-terminal" evidence="2">
    <location>
        <begin position="18"/>
        <end position="60"/>
    </location>
</feature>